<dbReference type="EMBL" id="CASHSV030000206">
    <property type="protein sequence ID" value="CAJ2655622.1"/>
    <property type="molecule type" value="Genomic_DNA"/>
</dbReference>
<evidence type="ECO:0000313" key="2">
    <source>
        <dbReference type="Proteomes" id="UP001177021"/>
    </source>
</evidence>
<dbReference type="Proteomes" id="UP001177021">
    <property type="component" value="Unassembled WGS sequence"/>
</dbReference>
<protein>
    <submittedName>
        <fullName evidence="1">Uncharacterized protein</fullName>
    </submittedName>
</protein>
<evidence type="ECO:0000313" key="1">
    <source>
        <dbReference type="EMBL" id="CAJ2655622.1"/>
    </source>
</evidence>
<proteinExistence type="predicted"/>
<organism evidence="1 2">
    <name type="scientific">Trifolium pratense</name>
    <name type="common">Red clover</name>
    <dbReference type="NCBI Taxonomy" id="57577"/>
    <lineage>
        <taxon>Eukaryota</taxon>
        <taxon>Viridiplantae</taxon>
        <taxon>Streptophyta</taxon>
        <taxon>Embryophyta</taxon>
        <taxon>Tracheophyta</taxon>
        <taxon>Spermatophyta</taxon>
        <taxon>Magnoliopsida</taxon>
        <taxon>eudicotyledons</taxon>
        <taxon>Gunneridae</taxon>
        <taxon>Pentapetalae</taxon>
        <taxon>rosids</taxon>
        <taxon>fabids</taxon>
        <taxon>Fabales</taxon>
        <taxon>Fabaceae</taxon>
        <taxon>Papilionoideae</taxon>
        <taxon>50 kb inversion clade</taxon>
        <taxon>NPAAA clade</taxon>
        <taxon>Hologalegina</taxon>
        <taxon>IRL clade</taxon>
        <taxon>Trifolieae</taxon>
        <taxon>Trifolium</taxon>
    </lineage>
</organism>
<gene>
    <name evidence="1" type="ORF">MILVUS5_LOCUS22531</name>
</gene>
<reference evidence="1" key="1">
    <citation type="submission" date="2023-10" db="EMBL/GenBank/DDBJ databases">
        <authorList>
            <person name="Rodriguez Cubillos JULIANA M."/>
            <person name="De Vega J."/>
        </authorList>
    </citation>
    <scope>NUCLEOTIDE SEQUENCE</scope>
</reference>
<sequence>MALAAANLLYLPDECWEDVFKFLTCNDAGDDYIRVMDSLSVVSKQFLTITNRLRYSFTIPTQTRHHLYKRLSNIFQRFPNLTSLNLSGHNTALRKGDYKFNYYLLQISQFPLKLTSLTLSNSSTIPINGLRGFSQKITTITSLTCFNIKFINSTDIFVIADCFPLLEELDLSYRFPYFPSIPSIVEPLSLVLFKLRKVNLSGHNYINDNLLLHLFKNCKLLEEANLSYCYKLTDAGIASALLEMPTLKSLTFPILQNCEMLPTFTRNCPSLSEITAREGWWANNVENFNSFVVSPQLKSLSLVWNCCLTKETIKVFALFPNLMRLDLIRCGRISGKLMCQLLRMCCKLRHLNLSYCLELNVSEMNIEVPKLEVLNLANTSIDDKALHVISKSCCGLLQLILENCYNVTERGVKHVVENCTQLRVINLTNCLNVDADVSRRSLINIVAPPCNRSSKKRRRNSS</sequence>
<accession>A0ACB0KJJ2</accession>
<keyword evidence="2" id="KW-1185">Reference proteome</keyword>
<comment type="caution">
    <text evidence="1">The sequence shown here is derived from an EMBL/GenBank/DDBJ whole genome shotgun (WGS) entry which is preliminary data.</text>
</comment>
<name>A0ACB0KJJ2_TRIPR</name>